<evidence type="ECO:0000313" key="2">
    <source>
        <dbReference type="EMBL" id="MET3634816.1"/>
    </source>
</evidence>
<dbReference type="RefSeq" id="WP_354369483.1">
    <property type="nucleotide sequence ID" value="NZ_JBEPLN010000027.1"/>
</dbReference>
<sequence>MVYEHLSLPFLKIYLEKTKAFDVTGESFQPTGKIVDRILLKTGDVINRYNNETLQLQGNSQDLKDCLNHLDQELKKFKENPPKIFIAYAFKNRENKDRVQKLLKNWGFDVLVMEDHPENGLHLTEKLEATIYNAEYGIVLFSKDEKLAENGKFIPRSNVMIELGMLMATLKEQEKRFSILNYAPEDILIPSDILGLTYTLVEGLDDHTFEDELMNEVYHLYEKCLDI</sequence>
<accession>A0ABV2JJA9</accession>
<keyword evidence="3" id="KW-1185">Reference proteome</keyword>
<evidence type="ECO:0000313" key="3">
    <source>
        <dbReference type="Proteomes" id="UP001549037"/>
    </source>
</evidence>
<protein>
    <submittedName>
        <fullName evidence="2">Nucleotide-binding protein</fullName>
    </submittedName>
</protein>
<dbReference type="EMBL" id="JBEPLN010000027">
    <property type="protein sequence ID" value="MET3634816.1"/>
    <property type="molecule type" value="Genomic_DNA"/>
</dbReference>
<comment type="caution">
    <text evidence="2">The sequence shown here is derived from an EMBL/GenBank/DDBJ whole genome shotgun (WGS) entry which is preliminary data.</text>
</comment>
<feature type="domain" description="CD-NTase-associated protein 12/Pycsar effector protein TIR" evidence="1">
    <location>
        <begin position="83"/>
        <end position="200"/>
    </location>
</feature>
<dbReference type="InterPro" id="IPR035897">
    <property type="entry name" value="Toll_tir_struct_dom_sf"/>
</dbReference>
<evidence type="ECO:0000259" key="1">
    <source>
        <dbReference type="Pfam" id="PF10137"/>
    </source>
</evidence>
<organism evidence="2 3">
    <name type="scientific">Streptococcus porcorum</name>
    <dbReference type="NCBI Taxonomy" id="701526"/>
    <lineage>
        <taxon>Bacteria</taxon>
        <taxon>Bacillati</taxon>
        <taxon>Bacillota</taxon>
        <taxon>Bacilli</taxon>
        <taxon>Lactobacillales</taxon>
        <taxon>Streptococcaceae</taxon>
        <taxon>Streptococcus</taxon>
    </lineage>
</organism>
<name>A0ABV2JJA9_9STRE</name>
<dbReference type="Proteomes" id="UP001549037">
    <property type="component" value="Unassembled WGS sequence"/>
</dbReference>
<reference evidence="2 3" key="1">
    <citation type="submission" date="2024-06" db="EMBL/GenBank/DDBJ databases">
        <title>Genomic Encyclopedia of Type Strains, Phase IV (KMG-IV): sequencing the most valuable type-strain genomes for metagenomic binning, comparative biology and taxonomic classification.</title>
        <authorList>
            <person name="Goeker M."/>
        </authorList>
    </citation>
    <scope>NUCLEOTIDE SEQUENCE [LARGE SCALE GENOMIC DNA]</scope>
    <source>
        <strain evidence="2 3">DSM 28302</strain>
    </source>
</reference>
<gene>
    <name evidence="2" type="ORF">ABID28_001476</name>
</gene>
<dbReference type="Pfam" id="PF10137">
    <property type="entry name" value="CAP12-PCTIR_TIR"/>
    <property type="match status" value="1"/>
</dbReference>
<dbReference type="Gene3D" id="3.40.50.10140">
    <property type="entry name" value="Toll/interleukin-1 receptor homology (TIR) domain"/>
    <property type="match status" value="1"/>
</dbReference>
<dbReference type="SUPFAM" id="SSF52200">
    <property type="entry name" value="Toll/Interleukin receptor TIR domain"/>
    <property type="match status" value="1"/>
</dbReference>
<dbReference type="InterPro" id="IPR019302">
    <property type="entry name" value="CAP12/PCTIR_TIR_dom"/>
</dbReference>
<proteinExistence type="predicted"/>